<feature type="transmembrane region" description="Helical" evidence="12">
    <location>
        <begin position="128"/>
        <end position="146"/>
    </location>
</feature>
<dbReference type="PANTHER" id="PTHR38674:SF1">
    <property type="entry name" value="ALKANE 1-MONOOXYGENASE 1"/>
    <property type="match status" value="1"/>
</dbReference>
<reference evidence="14 15" key="1">
    <citation type="submission" date="2019-05" db="EMBL/GenBank/DDBJ databases">
        <title>Draft genome sequence of Actinomadura geliboluensis A8036.</title>
        <authorList>
            <person name="Saricaoglu S."/>
            <person name="Isik K."/>
        </authorList>
    </citation>
    <scope>NUCLEOTIDE SEQUENCE [LARGE SCALE GENOMIC DNA]</scope>
    <source>
        <strain evidence="14 15">A8036</strain>
    </source>
</reference>
<keyword evidence="6" id="KW-0479">Metal-binding</keyword>
<dbReference type="AlphaFoldDB" id="A0A5S4H798"/>
<keyword evidence="4" id="KW-0997">Cell inner membrane</keyword>
<keyword evidence="3" id="KW-1003">Cell membrane</keyword>
<keyword evidence="5 12" id="KW-0812">Transmembrane</keyword>
<keyword evidence="8" id="KW-0560">Oxidoreductase</keyword>
<comment type="subcellular location">
    <subcellularLocation>
        <location evidence="1">Cell inner membrane</location>
        <topology evidence="1">Multi-pass membrane protein</topology>
    </subcellularLocation>
</comment>
<dbReference type="OrthoDB" id="4759734at2"/>
<name>A0A5S4H798_9ACTN</name>
<evidence type="ECO:0000256" key="3">
    <source>
        <dbReference type="ARBA" id="ARBA00022475"/>
    </source>
</evidence>
<evidence type="ECO:0000256" key="4">
    <source>
        <dbReference type="ARBA" id="ARBA00022519"/>
    </source>
</evidence>
<proteinExistence type="inferred from homology"/>
<evidence type="ECO:0000256" key="8">
    <source>
        <dbReference type="ARBA" id="ARBA00023002"/>
    </source>
</evidence>
<feature type="transmembrane region" description="Helical" evidence="12">
    <location>
        <begin position="54"/>
        <end position="74"/>
    </location>
</feature>
<dbReference type="InterPro" id="IPR005804">
    <property type="entry name" value="FA_desaturase_dom"/>
</dbReference>
<evidence type="ECO:0000256" key="11">
    <source>
        <dbReference type="ARBA" id="ARBA00023136"/>
    </source>
</evidence>
<dbReference type="Proteomes" id="UP000305238">
    <property type="component" value="Unassembled WGS sequence"/>
</dbReference>
<feature type="domain" description="Fatty acid desaturase" evidence="13">
    <location>
        <begin position="131"/>
        <end position="351"/>
    </location>
</feature>
<dbReference type="Pfam" id="PF00487">
    <property type="entry name" value="FA_desaturase"/>
    <property type="match status" value="1"/>
</dbReference>
<evidence type="ECO:0000256" key="10">
    <source>
        <dbReference type="ARBA" id="ARBA00023033"/>
    </source>
</evidence>
<evidence type="ECO:0000259" key="13">
    <source>
        <dbReference type="Pfam" id="PF00487"/>
    </source>
</evidence>
<organism evidence="14 15">
    <name type="scientific">Actinomadura geliboluensis</name>
    <dbReference type="NCBI Taxonomy" id="882440"/>
    <lineage>
        <taxon>Bacteria</taxon>
        <taxon>Bacillati</taxon>
        <taxon>Actinomycetota</taxon>
        <taxon>Actinomycetes</taxon>
        <taxon>Streptosporangiales</taxon>
        <taxon>Thermomonosporaceae</taxon>
        <taxon>Actinomadura</taxon>
    </lineage>
</organism>
<gene>
    <name evidence="14" type="ORF">ETD96_08505</name>
</gene>
<dbReference type="GO" id="GO:0006629">
    <property type="term" value="P:lipid metabolic process"/>
    <property type="evidence" value="ECO:0007669"/>
    <property type="project" value="InterPro"/>
</dbReference>
<evidence type="ECO:0000313" key="15">
    <source>
        <dbReference type="Proteomes" id="UP000305238"/>
    </source>
</evidence>
<dbReference type="PANTHER" id="PTHR38674">
    <property type="entry name" value="ALKANE 1-MONOOXYGENASE 1"/>
    <property type="match status" value="1"/>
</dbReference>
<dbReference type="InterPro" id="IPR033885">
    <property type="entry name" value="AlkB/XylM"/>
</dbReference>
<dbReference type="GO" id="GO:0004497">
    <property type="term" value="F:monooxygenase activity"/>
    <property type="evidence" value="ECO:0007669"/>
    <property type="project" value="UniProtKB-KW"/>
</dbReference>
<comment type="similarity">
    <text evidence="2">Belongs to the fatty acid desaturase type 1 family. AlkB subfamily.</text>
</comment>
<feature type="transmembrane region" description="Helical" evidence="12">
    <location>
        <begin position="28"/>
        <end position="47"/>
    </location>
</feature>
<feature type="transmembrane region" description="Helical" evidence="12">
    <location>
        <begin position="262"/>
        <end position="279"/>
    </location>
</feature>
<evidence type="ECO:0000256" key="2">
    <source>
        <dbReference type="ARBA" id="ARBA00010823"/>
    </source>
</evidence>
<dbReference type="GO" id="GO:0005886">
    <property type="term" value="C:plasma membrane"/>
    <property type="evidence" value="ECO:0007669"/>
    <property type="project" value="UniProtKB-SubCell"/>
</dbReference>
<evidence type="ECO:0000256" key="6">
    <source>
        <dbReference type="ARBA" id="ARBA00022723"/>
    </source>
</evidence>
<evidence type="ECO:0000256" key="7">
    <source>
        <dbReference type="ARBA" id="ARBA00022989"/>
    </source>
</evidence>
<evidence type="ECO:0000256" key="1">
    <source>
        <dbReference type="ARBA" id="ARBA00004429"/>
    </source>
</evidence>
<keyword evidence="9" id="KW-0408">Iron</keyword>
<keyword evidence="15" id="KW-1185">Reference proteome</keyword>
<sequence>MVVVVATEAAGAGSASRAEAEWKDPKRYAWLLGLVVPAIPFLAWGLVGLTGLDVFWWLGPVLIFGVFPAFDLLFGEDPTNPPESAMPRLAKDRFYMWANLLFIPIQYASLIVGSALLVRESMSVADRIGFATTIGMIGGIGIAAAHEMGHRREKVEVFLAKVTLAQTGYGHFVVEHNRGHHARVATPEDPATARMGESFYRFLPRTIFGGILSCWRLEKGRLARKGKSPWTPRNNVLQGWLVTAALFGVLAAVFGLELLPYLVLQAVLGFMMLEVVNYLEHYGLLRRKNANGGYERTAPEHSWNSNRVASNVLLYNLQRHSDHHANPGRRYQMLRDFPDAPQLPAGYATMILRAVVPPWWFHVMDKKVLEHYDGDITRCNVHPAKRAKLLARYGAAAR</sequence>
<keyword evidence="11 12" id="KW-0472">Membrane</keyword>
<dbReference type="CDD" id="cd03512">
    <property type="entry name" value="Alkane-hydroxylase"/>
    <property type="match status" value="1"/>
</dbReference>
<protein>
    <submittedName>
        <fullName evidence="14">Alkane 1-monooxygenase</fullName>
    </submittedName>
</protein>
<evidence type="ECO:0000256" key="9">
    <source>
        <dbReference type="ARBA" id="ARBA00023004"/>
    </source>
</evidence>
<dbReference type="EMBL" id="VCKZ01000040">
    <property type="protein sequence ID" value="TMR40876.1"/>
    <property type="molecule type" value="Genomic_DNA"/>
</dbReference>
<accession>A0A5S4H798</accession>
<keyword evidence="10 14" id="KW-0503">Monooxygenase</keyword>
<comment type="caution">
    <text evidence="14">The sequence shown here is derived from an EMBL/GenBank/DDBJ whole genome shotgun (WGS) entry which is preliminary data.</text>
</comment>
<feature type="transmembrane region" description="Helical" evidence="12">
    <location>
        <begin position="236"/>
        <end position="256"/>
    </location>
</feature>
<keyword evidence="7 12" id="KW-1133">Transmembrane helix</keyword>
<evidence type="ECO:0000256" key="5">
    <source>
        <dbReference type="ARBA" id="ARBA00022692"/>
    </source>
</evidence>
<evidence type="ECO:0000256" key="12">
    <source>
        <dbReference type="SAM" id="Phobius"/>
    </source>
</evidence>
<evidence type="ECO:0000313" key="14">
    <source>
        <dbReference type="EMBL" id="TMR40876.1"/>
    </source>
</evidence>
<feature type="transmembrane region" description="Helical" evidence="12">
    <location>
        <begin position="94"/>
        <end position="116"/>
    </location>
</feature>
<dbReference type="GO" id="GO:0046872">
    <property type="term" value="F:metal ion binding"/>
    <property type="evidence" value="ECO:0007669"/>
    <property type="project" value="UniProtKB-KW"/>
</dbReference>